<feature type="coiled-coil region" evidence="6">
    <location>
        <begin position="124"/>
        <end position="172"/>
    </location>
</feature>
<dbReference type="Proteomes" id="UP000198520">
    <property type="component" value="Unassembled WGS sequence"/>
</dbReference>
<feature type="transmembrane region" description="Helical" evidence="7">
    <location>
        <begin position="648"/>
        <end position="667"/>
    </location>
</feature>
<dbReference type="EMBL" id="FONZ01000005">
    <property type="protein sequence ID" value="SFF33259.1"/>
    <property type="molecule type" value="Genomic_DNA"/>
</dbReference>
<keyword evidence="6" id="KW-0175">Coiled coil</keyword>
<dbReference type="RefSeq" id="WP_093379414.1">
    <property type="nucleotide sequence ID" value="NZ_BNAN01000001.1"/>
</dbReference>
<keyword evidence="10" id="KW-1185">Reference proteome</keyword>
<feature type="transmembrane region" description="Helical" evidence="7">
    <location>
        <begin position="432"/>
        <end position="455"/>
    </location>
</feature>
<feature type="transmembrane region" description="Helical" evidence="7">
    <location>
        <begin position="759"/>
        <end position="780"/>
    </location>
</feature>
<evidence type="ECO:0000256" key="3">
    <source>
        <dbReference type="ARBA" id="ARBA00022692"/>
    </source>
</evidence>
<feature type="transmembrane region" description="Helical" evidence="7">
    <location>
        <begin position="674"/>
        <end position="695"/>
    </location>
</feature>
<evidence type="ECO:0000313" key="9">
    <source>
        <dbReference type="EMBL" id="SFF33259.1"/>
    </source>
</evidence>
<keyword evidence="3 7" id="KW-0812">Transmembrane</keyword>
<dbReference type="PANTHER" id="PTHR33406:SF13">
    <property type="entry name" value="MEMBRANE PROTEIN YDFJ"/>
    <property type="match status" value="1"/>
</dbReference>
<dbReference type="SUPFAM" id="SSF82866">
    <property type="entry name" value="Multidrug efflux transporter AcrB transmembrane domain"/>
    <property type="match status" value="2"/>
</dbReference>
<feature type="transmembrane region" description="Helical" evidence="7">
    <location>
        <begin position="352"/>
        <end position="374"/>
    </location>
</feature>
<dbReference type="AlphaFoldDB" id="A0A1I2HTQ1"/>
<organism evidence="9 10">
    <name type="scientific">Flavimobilis marinus</name>
    <dbReference type="NCBI Taxonomy" id="285351"/>
    <lineage>
        <taxon>Bacteria</taxon>
        <taxon>Bacillati</taxon>
        <taxon>Actinomycetota</taxon>
        <taxon>Actinomycetes</taxon>
        <taxon>Micrococcales</taxon>
        <taxon>Jonesiaceae</taxon>
        <taxon>Flavimobilis</taxon>
    </lineage>
</organism>
<proteinExistence type="predicted"/>
<dbReference type="GO" id="GO:0022857">
    <property type="term" value="F:transmembrane transporter activity"/>
    <property type="evidence" value="ECO:0007669"/>
    <property type="project" value="InterPro"/>
</dbReference>
<evidence type="ECO:0000259" key="8">
    <source>
        <dbReference type="PROSITE" id="PS50156"/>
    </source>
</evidence>
<evidence type="ECO:0000256" key="4">
    <source>
        <dbReference type="ARBA" id="ARBA00022989"/>
    </source>
</evidence>
<dbReference type="InterPro" id="IPR001036">
    <property type="entry name" value="Acrflvin-R"/>
</dbReference>
<dbReference type="Pfam" id="PF03176">
    <property type="entry name" value="MMPL"/>
    <property type="match status" value="2"/>
</dbReference>
<protein>
    <submittedName>
        <fullName evidence="9">Putative drug exporter of the RND superfamily</fullName>
    </submittedName>
</protein>
<comment type="subcellular location">
    <subcellularLocation>
        <location evidence="1">Cell membrane</location>
        <topology evidence="1">Multi-pass membrane protein</topology>
    </subcellularLocation>
</comment>
<dbReference type="InterPro" id="IPR004869">
    <property type="entry name" value="MMPL_dom"/>
</dbReference>
<gene>
    <name evidence="9" type="ORF">SAMN04488035_2528</name>
</gene>
<name>A0A1I2HTQ1_9MICO</name>
<evidence type="ECO:0000256" key="5">
    <source>
        <dbReference type="ARBA" id="ARBA00023136"/>
    </source>
</evidence>
<dbReference type="Gene3D" id="1.20.1640.10">
    <property type="entry name" value="Multidrug efflux transporter AcrB transmembrane domain"/>
    <property type="match status" value="2"/>
</dbReference>
<dbReference type="PRINTS" id="PR00702">
    <property type="entry name" value="ACRIFLAVINRP"/>
</dbReference>
<feature type="transmembrane region" description="Helical" evidence="7">
    <location>
        <begin position="786"/>
        <end position="808"/>
    </location>
</feature>
<sequence>MAELLYRLGRGAAYRAKTVLAAWLAVMVLVGVAYAFGAGTMSSSITIPGTPTQEVSDRLAGELPAASGGTGRIVFSTSDDAALDDPQRQALAEVIAQASELDGVAEVVDPFATEAERAAQAQAIADGRTQIAEGREQIEAARAELEEGRAQLADARAEAEAGQEQLDAARAQAEAAGMAEAMKPELDAQQEALDQGLAQIDAQAAELEAGADELETQAAELETQAAQLEMGAPLLEMAAEIRLVSEDGTTAVATILFDDSLMDVPQETKDAVVELFETEQVEGVDVTFSSEITQGIPAIFGAAEAVGLVVAAIVLVVMLGTLIGAGLPIITALVGVGVAALGALSLSGTIEMISVTPVLGLMLGLAVGIDYALFIVNRHRRQLKAGFDVDESIGLANGTSGNAVVFAGATVIIALLALNVTGIPFLGLMGTVGAASVAVAVLVAVTLTPALLGLIGMRILSGKERANRGPEAQAQERAAQTALTPMKTSSAVVRLVVGVVGLLVVAVPALDLRLNLPDGSSEPRESSQYQAYTTISEKFGEGQNGTLVVVADLPGSPSEEELAQAQLSVAQELFEQDDVVAVAPIGASEDRTVTAFQVVPAEGPTSESTEELVHTLRDLSPEGVEGDLGVAGSASGNIDVSEKLANALPLYLAVVVGLSLIILIIVFRSIFVPVVATLGFILSYFAALGGVVAIYQWGWLSTLFGVESPGPVLSFLPTILVGVLFGLAMDYMLFLGSGMREAYAHGAPARLAVVQGFHAGRSVVTAAAIIMISVFGGFVFSHSAMIRPIGFALAFGVLVDAFVVRMLLIPALMHLAGDKAWWLPRWLDKLLPDVDVEGAKLERSHPHVELDEASAAPTR</sequence>
<dbReference type="STRING" id="285351.SAMN04488035_2528"/>
<keyword evidence="4 7" id="KW-1133">Transmembrane helix</keyword>
<keyword evidence="2" id="KW-1003">Cell membrane</keyword>
<dbReference type="OrthoDB" id="7051771at2"/>
<feature type="transmembrane region" description="Helical" evidence="7">
    <location>
        <begin position="715"/>
        <end position="738"/>
    </location>
</feature>
<evidence type="ECO:0000256" key="7">
    <source>
        <dbReference type="SAM" id="Phobius"/>
    </source>
</evidence>
<feature type="transmembrane region" description="Helical" evidence="7">
    <location>
        <begin position="326"/>
        <end position="346"/>
    </location>
</feature>
<feature type="domain" description="SSD" evidence="8">
    <location>
        <begin position="322"/>
        <end position="454"/>
    </location>
</feature>
<evidence type="ECO:0000256" key="6">
    <source>
        <dbReference type="SAM" id="Coils"/>
    </source>
</evidence>
<feature type="coiled-coil region" evidence="6">
    <location>
        <begin position="197"/>
        <end position="231"/>
    </location>
</feature>
<dbReference type="GO" id="GO:0005886">
    <property type="term" value="C:plasma membrane"/>
    <property type="evidence" value="ECO:0007669"/>
    <property type="project" value="UniProtKB-SubCell"/>
</dbReference>
<accession>A0A1I2HTQ1</accession>
<feature type="transmembrane region" description="Helical" evidence="7">
    <location>
        <begin position="491"/>
        <end position="510"/>
    </location>
</feature>
<evidence type="ECO:0000256" key="2">
    <source>
        <dbReference type="ARBA" id="ARBA00022475"/>
    </source>
</evidence>
<feature type="transmembrane region" description="Helical" evidence="7">
    <location>
        <begin position="298"/>
        <end position="319"/>
    </location>
</feature>
<evidence type="ECO:0000256" key="1">
    <source>
        <dbReference type="ARBA" id="ARBA00004651"/>
    </source>
</evidence>
<feature type="transmembrane region" description="Helical" evidence="7">
    <location>
        <begin position="403"/>
        <end position="426"/>
    </location>
</feature>
<dbReference type="InterPro" id="IPR050545">
    <property type="entry name" value="Mycobact_MmpL"/>
</dbReference>
<dbReference type="InterPro" id="IPR000731">
    <property type="entry name" value="SSD"/>
</dbReference>
<dbReference type="PROSITE" id="PS50156">
    <property type="entry name" value="SSD"/>
    <property type="match status" value="1"/>
</dbReference>
<evidence type="ECO:0000313" key="10">
    <source>
        <dbReference type="Proteomes" id="UP000198520"/>
    </source>
</evidence>
<dbReference type="PANTHER" id="PTHR33406">
    <property type="entry name" value="MEMBRANE PROTEIN MJ1562-RELATED"/>
    <property type="match status" value="1"/>
</dbReference>
<reference evidence="10" key="1">
    <citation type="submission" date="2016-10" db="EMBL/GenBank/DDBJ databases">
        <authorList>
            <person name="Varghese N."/>
            <person name="Submissions S."/>
        </authorList>
    </citation>
    <scope>NUCLEOTIDE SEQUENCE [LARGE SCALE GENOMIC DNA]</scope>
    <source>
        <strain evidence="10">DSM 19083</strain>
    </source>
</reference>
<dbReference type="Gene3D" id="1.10.287.1490">
    <property type="match status" value="1"/>
</dbReference>
<keyword evidence="5 7" id="KW-0472">Membrane</keyword>